<protein>
    <submittedName>
        <fullName evidence="1">Uncharacterized protein</fullName>
    </submittedName>
</protein>
<accession>A0ABR3F934</accession>
<dbReference type="EMBL" id="JBAHYK010000720">
    <property type="protein sequence ID" value="KAL0571759.1"/>
    <property type="molecule type" value="Genomic_DNA"/>
</dbReference>
<sequence>MVCIITEATATAIFDDAPAKVNTEFNSIPSTGSATAVPTDTQASNDKTAFNVESLVKALESQAVLAPSSDPIYEILRDAGLRGIWQSLLAEPVLPWSLPDSAFPSTADDQGRDLGFSVVAEVSDQAWSRLRTVSSLVMAAANGLDILGVQGCPISIPNDLFTYGEWRSVIAYVDPVTRGRHYFPICSVANPSVQNPFYQAVFPSRNYARGALECLEMVSRILVQWTVAASARSLRKGRHSLANFGSLFGITQEETLRRLNPRNYDDCYPDCVLNAQGEVVAEGLELILHPQHSTAVLHGYLEEYNPRRPGFRPIDYAPSAVVQENSEGFDWFAEYLTRNAHGREAMLTNFSDWDTAHDELLRGGGYTAPVRALKPLKAGGAV</sequence>
<name>A0ABR3F934_9AGAR</name>
<reference evidence="1 2" key="1">
    <citation type="submission" date="2024-02" db="EMBL/GenBank/DDBJ databases">
        <title>A draft genome for the cacao thread blight pathogen Marasmius crinis-equi.</title>
        <authorList>
            <person name="Cohen S.P."/>
            <person name="Baruah I.K."/>
            <person name="Amoako-Attah I."/>
            <person name="Bukari Y."/>
            <person name="Meinhardt L.W."/>
            <person name="Bailey B.A."/>
        </authorList>
    </citation>
    <scope>NUCLEOTIDE SEQUENCE [LARGE SCALE GENOMIC DNA]</scope>
    <source>
        <strain evidence="1 2">GH-76</strain>
    </source>
</reference>
<comment type="caution">
    <text evidence="1">The sequence shown here is derived from an EMBL/GenBank/DDBJ whole genome shotgun (WGS) entry which is preliminary data.</text>
</comment>
<dbReference type="Proteomes" id="UP001465976">
    <property type="component" value="Unassembled WGS sequence"/>
</dbReference>
<proteinExistence type="predicted"/>
<evidence type="ECO:0000313" key="1">
    <source>
        <dbReference type="EMBL" id="KAL0571759.1"/>
    </source>
</evidence>
<organism evidence="1 2">
    <name type="scientific">Marasmius crinis-equi</name>
    <dbReference type="NCBI Taxonomy" id="585013"/>
    <lineage>
        <taxon>Eukaryota</taxon>
        <taxon>Fungi</taxon>
        <taxon>Dikarya</taxon>
        <taxon>Basidiomycota</taxon>
        <taxon>Agaricomycotina</taxon>
        <taxon>Agaricomycetes</taxon>
        <taxon>Agaricomycetidae</taxon>
        <taxon>Agaricales</taxon>
        <taxon>Marasmiineae</taxon>
        <taxon>Marasmiaceae</taxon>
        <taxon>Marasmius</taxon>
    </lineage>
</organism>
<keyword evidence="2" id="KW-1185">Reference proteome</keyword>
<evidence type="ECO:0000313" key="2">
    <source>
        <dbReference type="Proteomes" id="UP001465976"/>
    </source>
</evidence>
<gene>
    <name evidence="1" type="ORF">V5O48_010203</name>
</gene>